<evidence type="ECO:0000256" key="1">
    <source>
        <dbReference type="SAM" id="MobiDB-lite"/>
    </source>
</evidence>
<comment type="caution">
    <text evidence="2">The sequence shown here is derived from an EMBL/GenBank/DDBJ whole genome shotgun (WGS) entry which is preliminary data.</text>
</comment>
<keyword evidence="3" id="KW-1185">Reference proteome</keyword>
<evidence type="ECO:0000313" key="3">
    <source>
        <dbReference type="Proteomes" id="UP000263993"/>
    </source>
</evidence>
<protein>
    <submittedName>
        <fullName evidence="2">Uncharacterized protein</fullName>
    </submittedName>
</protein>
<name>A0A371BCM2_9BRAD</name>
<gene>
    <name evidence="2" type="ORF">DXH78_12505</name>
</gene>
<organism evidence="2 3">
    <name type="scientific">Undibacter mobilis</name>
    <dbReference type="NCBI Taxonomy" id="2292256"/>
    <lineage>
        <taxon>Bacteria</taxon>
        <taxon>Pseudomonadati</taxon>
        <taxon>Pseudomonadota</taxon>
        <taxon>Alphaproteobacteria</taxon>
        <taxon>Hyphomicrobiales</taxon>
        <taxon>Nitrobacteraceae</taxon>
        <taxon>Undibacter</taxon>
    </lineage>
</organism>
<proteinExistence type="predicted"/>
<accession>A0A371BCM2</accession>
<dbReference type="AlphaFoldDB" id="A0A371BCM2"/>
<dbReference type="Proteomes" id="UP000263993">
    <property type="component" value="Unassembled WGS sequence"/>
</dbReference>
<sequence length="134" mass="14435">MTMSEPQLPVRLAVAGGMLLLLAACGSVNDPREDKLGNFLVAPGKYQLYDCVQLAQTAKGYIDREKELRQAKAKAEASPGGQLVSSLAYSGEYGQVRGNIDELRREVTEKKCDPPPPGLMPDVYTPGVGQGARR</sequence>
<reference evidence="3" key="1">
    <citation type="submission" date="2018-08" db="EMBL/GenBank/DDBJ databases">
        <authorList>
            <person name="Kim S.-J."/>
            <person name="Jung G.-Y."/>
        </authorList>
    </citation>
    <scope>NUCLEOTIDE SEQUENCE [LARGE SCALE GENOMIC DNA]</scope>
    <source>
        <strain evidence="3">GY_H</strain>
    </source>
</reference>
<dbReference type="OrthoDB" id="8255563at2"/>
<dbReference type="EMBL" id="QRGO01000001">
    <property type="protein sequence ID" value="RDV05322.1"/>
    <property type="molecule type" value="Genomic_DNA"/>
</dbReference>
<evidence type="ECO:0000313" key="2">
    <source>
        <dbReference type="EMBL" id="RDV05322.1"/>
    </source>
</evidence>
<feature type="region of interest" description="Disordered" evidence="1">
    <location>
        <begin position="108"/>
        <end position="134"/>
    </location>
</feature>